<evidence type="ECO:0000256" key="1">
    <source>
        <dbReference type="SAM" id="MobiDB-lite"/>
    </source>
</evidence>
<proteinExistence type="predicted"/>
<gene>
    <name evidence="2" type="ORF">GcM1_207024</name>
</gene>
<accession>A0A420IWF6</accession>
<evidence type="ECO:0000313" key="3">
    <source>
        <dbReference type="Proteomes" id="UP000285326"/>
    </source>
</evidence>
<organism evidence="2 3">
    <name type="scientific">Golovinomyces cichoracearum</name>
    <dbReference type="NCBI Taxonomy" id="62708"/>
    <lineage>
        <taxon>Eukaryota</taxon>
        <taxon>Fungi</taxon>
        <taxon>Dikarya</taxon>
        <taxon>Ascomycota</taxon>
        <taxon>Pezizomycotina</taxon>
        <taxon>Leotiomycetes</taxon>
        <taxon>Erysiphales</taxon>
        <taxon>Erysiphaceae</taxon>
        <taxon>Golovinomyces</taxon>
    </lineage>
</organism>
<feature type="region of interest" description="Disordered" evidence="1">
    <location>
        <begin position="1"/>
        <end position="21"/>
    </location>
</feature>
<evidence type="ECO:0000313" key="2">
    <source>
        <dbReference type="EMBL" id="RKF78874.1"/>
    </source>
</evidence>
<reference evidence="2 3" key="1">
    <citation type="journal article" date="2018" name="BMC Genomics">
        <title>Comparative genome analyses reveal sequence features reflecting distinct modes of host-adaptation between dicot and monocot powdery mildew.</title>
        <authorList>
            <person name="Wu Y."/>
            <person name="Ma X."/>
            <person name="Pan Z."/>
            <person name="Kale S.D."/>
            <person name="Song Y."/>
            <person name="King H."/>
            <person name="Zhang Q."/>
            <person name="Presley C."/>
            <person name="Deng X."/>
            <person name="Wei C.I."/>
            <person name="Xiao S."/>
        </authorList>
    </citation>
    <scope>NUCLEOTIDE SEQUENCE [LARGE SCALE GENOMIC DNA]</scope>
    <source>
        <strain evidence="2">UMSG1</strain>
    </source>
</reference>
<dbReference type="EMBL" id="MCBS01020752">
    <property type="protein sequence ID" value="RKF78874.1"/>
    <property type="molecule type" value="Genomic_DNA"/>
</dbReference>
<dbReference type="Proteomes" id="UP000285326">
    <property type="component" value="Unassembled WGS sequence"/>
</dbReference>
<comment type="caution">
    <text evidence="2">The sequence shown here is derived from an EMBL/GenBank/DDBJ whole genome shotgun (WGS) entry which is preliminary data.</text>
</comment>
<sequence length="97" mass="11010">MNDSTPKSLTSENTFKRNLPEFSEETVTGYNQKIIVNLEQMHLHSQSVDVEERSNIVGLLIVQSILTKLGTKRLERRHRSDGGVAHHLGHSSKLSFR</sequence>
<feature type="compositionally biased region" description="Polar residues" evidence="1">
    <location>
        <begin position="1"/>
        <end position="13"/>
    </location>
</feature>
<feature type="region of interest" description="Disordered" evidence="1">
    <location>
        <begin position="77"/>
        <end position="97"/>
    </location>
</feature>
<dbReference type="AlphaFoldDB" id="A0A420IWF6"/>
<name>A0A420IWF6_9PEZI</name>
<protein>
    <submittedName>
        <fullName evidence="2">Uncharacterized protein</fullName>
    </submittedName>
</protein>